<dbReference type="SUPFAM" id="SSF48726">
    <property type="entry name" value="Immunoglobulin"/>
    <property type="match status" value="2"/>
</dbReference>
<keyword evidence="5" id="KW-0130">Cell adhesion</keyword>
<evidence type="ECO:0000256" key="7">
    <source>
        <dbReference type="ARBA" id="ARBA00023136"/>
    </source>
</evidence>
<evidence type="ECO:0000313" key="17">
    <source>
        <dbReference type="Proteomes" id="UP000593571"/>
    </source>
</evidence>
<feature type="signal peptide" evidence="14">
    <location>
        <begin position="1"/>
        <end position="20"/>
    </location>
</feature>
<comment type="similarity">
    <text evidence="11">Belongs to the immunoglobulin superfamily. SIGLEC (sialic acid binding Ig-like lectin) family.</text>
</comment>
<evidence type="ECO:0000256" key="5">
    <source>
        <dbReference type="ARBA" id="ARBA00022889"/>
    </source>
</evidence>
<proteinExistence type="inferred from homology"/>
<dbReference type="InterPro" id="IPR007110">
    <property type="entry name" value="Ig-like_dom"/>
</dbReference>
<dbReference type="InterPro" id="IPR051036">
    <property type="entry name" value="SIGLEC"/>
</dbReference>
<gene>
    <name evidence="16" type="ORF">HJG63_002454</name>
</gene>
<keyword evidence="4" id="KW-0430">Lectin</keyword>
<evidence type="ECO:0000256" key="4">
    <source>
        <dbReference type="ARBA" id="ARBA00022734"/>
    </source>
</evidence>
<dbReference type="GO" id="GO:0005886">
    <property type="term" value="C:plasma membrane"/>
    <property type="evidence" value="ECO:0007669"/>
    <property type="project" value="TreeGrafter"/>
</dbReference>
<comment type="caution">
    <text evidence="16">The sequence shown here is derived from an EMBL/GenBank/DDBJ whole genome shotgun (WGS) entry which is preliminary data.</text>
</comment>
<evidence type="ECO:0000256" key="9">
    <source>
        <dbReference type="ARBA" id="ARBA00023180"/>
    </source>
</evidence>
<feature type="chain" id="PRO_5029718327" evidence="14">
    <location>
        <begin position="21"/>
        <end position="408"/>
    </location>
</feature>
<reference evidence="16 17" key="1">
    <citation type="journal article" date="2020" name="Nature">
        <title>Six reference-quality genomes reveal evolution of bat adaptations.</title>
        <authorList>
            <person name="Jebb D."/>
            <person name="Huang Z."/>
            <person name="Pippel M."/>
            <person name="Hughes G.M."/>
            <person name="Lavrichenko K."/>
            <person name="Devanna P."/>
            <person name="Winkler S."/>
            <person name="Jermiin L.S."/>
            <person name="Skirmuntt E.C."/>
            <person name="Katzourakis A."/>
            <person name="Burkitt-Gray L."/>
            <person name="Ray D.A."/>
            <person name="Sullivan K.A.M."/>
            <person name="Roscito J.G."/>
            <person name="Kirilenko B.M."/>
            <person name="Davalos L.M."/>
            <person name="Corthals A.P."/>
            <person name="Power M.L."/>
            <person name="Jones G."/>
            <person name="Ransome R.D."/>
            <person name="Dechmann D.K.N."/>
            <person name="Locatelli A.G."/>
            <person name="Puechmaille S.J."/>
            <person name="Fedrigo O."/>
            <person name="Jarvis E.D."/>
            <person name="Hiller M."/>
            <person name="Vernes S.C."/>
            <person name="Myers E.W."/>
            <person name="Teeling E.C."/>
        </authorList>
    </citation>
    <scope>NUCLEOTIDE SEQUENCE [LARGE SCALE GENOMIC DNA]</scope>
    <source>
        <strain evidence="16">MRouAeg1</strain>
        <tissue evidence="16">Muscle</tissue>
    </source>
</reference>
<dbReference type="SMART" id="SM00409">
    <property type="entry name" value="IG"/>
    <property type="match status" value="2"/>
</dbReference>
<dbReference type="Proteomes" id="UP000593571">
    <property type="component" value="Unassembled WGS sequence"/>
</dbReference>
<evidence type="ECO:0000256" key="11">
    <source>
        <dbReference type="ARBA" id="ARBA00038361"/>
    </source>
</evidence>
<keyword evidence="9" id="KW-0325">Glycoprotein</keyword>
<evidence type="ECO:0000256" key="8">
    <source>
        <dbReference type="ARBA" id="ARBA00023157"/>
    </source>
</evidence>
<protein>
    <submittedName>
        <fullName evidence="16">CD33 molecule</fullName>
    </submittedName>
</protein>
<keyword evidence="10" id="KW-0393">Immunoglobulin domain</keyword>
<name>A0A7J8CEQ0_ROUAE</name>
<feature type="domain" description="Ig-like" evidence="15">
    <location>
        <begin position="177"/>
        <end position="260"/>
    </location>
</feature>
<keyword evidence="2 13" id="KW-0812">Transmembrane</keyword>
<dbReference type="GO" id="GO:0007155">
    <property type="term" value="P:cell adhesion"/>
    <property type="evidence" value="ECO:0007669"/>
    <property type="project" value="UniProtKB-KW"/>
</dbReference>
<keyword evidence="6 13" id="KW-1133">Transmembrane helix</keyword>
<dbReference type="InterPro" id="IPR013106">
    <property type="entry name" value="Ig_V-set"/>
</dbReference>
<evidence type="ECO:0000256" key="2">
    <source>
        <dbReference type="ARBA" id="ARBA00022692"/>
    </source>
</evidence>
<evidence type="ECO:0000256" key="13">
    <source>
        <dbReference type="SAM" id="Phobius"/>
    </source>
</evidence>
<evidence type="ECO:0000256" key="12">
    <source>
        <dbReference type="SAM" id="MobiDB-lite"/>
    </source>
</evidence>
<feature type="region of interest" description="Disordered" evidence="12">
    <location>
        <begin position="382"/>
        <end position="408"/>
    </location>
</feature>
<comment type="subcellular location">
    <subcellularLocation>
        <location evidence="1">Membrane</location>
        <topology evidence="1">Single-pass type I membrane protein</topology>
    </subcellularLocation>
</comment>
<organism evidence="16 17">
    <name type="scientific">Rousettus aegyptiacus</name>
    <name type="common">Egyptian fruit bat</name>
    <name type="synonym">Pteropus aegyptiacus</name>
    <dbReference type="NCBI Taxonomy" id="9407"/>
    <lineage>
        <taxon>Eukaryota</taxon>
        <taxon>Metazoa</taxon>
        <taxon>Chordata</taxon>
        <taxon>Craniata</taxon>
        <taxon>Vertebrata</taxon>
        <taxon>Euteleostomi</taxon>
        <taxon>Mammalia</taxon>
        <taxon>Eutheria</taxon>
        <taxon>Laurasiatheria</taxon>
        <taxon>Chiroptera</taxon>
        <taxon>Yinpterochiroptera</taxon>
        <taxon>Pteropodoidea</taxon>
        <taxon>Pteropodidae</taxon>
        <taxon>Rousettinae</taxon>
        <taxon>Rousettus</taxon>
    </lineage>
</organism>
<evidence type="ECO:0000256" key="10">
    <source>
        <dbReference type="ARBA" id="ARBA00023319"/>
    </source>
</evidence>
<evidence type="ECO:0000259" key="15">
    <source>
        <dbReference type="PROSITE" id="PS50835"/>
    </source>
</evidence>
<dbReference type="AlphaFoldDB" id="A0A7J8CEQ0"/>
<sequence length="408" mass="43733">MEPRSLQSEMLPLLLTLLWAGEWPRGGRKLPGGSTHPHFPAGSLAQDDSFQLQESVTVQEGLCVSVCCSFFFPVSAWDNASPDASPARGYWFREGARGQQDALVATNDPGRAVQEQTQGRFHLLGDLENYNCSLDITDAQRRDTGTYFFRVEKGKHVKHSYKKTLLAVNVTALTLTPHIVIPETLEPGHSSNVTCSVPWACEKGTPPIFSWTSAALASLGPRTRLSSVLTLTPRPQDHGTSLTCQVMFPATGVTVEGTVQLNVTFFPQNLTISNLQGNVTGKEAALSGVALGAVGGAGVTALLFLSFCVLVIIVKSWKKKATRTAFGTGDTDMAGANAIIGSTSQGPLTESQWGSLTDHTPLAPTVRPSSGAEEEVHYASLRFQKTKPEASQEATTTDNEYSEIGPGK</sequence>
<feature type="transmembrane region" description="Helical" evidence="13">
    <location>
        <begin position="289"/>
        <end position="314"/>
    </location>
</feature>
<evidence type="ECO:0000256" key="1">
    <source>
        <dbReference type="ARBA" id="ARBA00004479"/>
    </source>
</evidence>
<dbReference type="PROSITE" id="PS50835">
    <property type="entry name" value="IG_LIKE"/>
    <property type="match status" value="1"/>
</dbReference>
<keyword evidence="17" id="KW-1185">Reference proteome</keyword>
<dbReference type="Gene3D" id="2.60.40.10">
    <property type="entry name" value="Immunoglobulins"/>
    <property type="match status" value="2"/>
</dbReference>
<evidence type="ECO:0000256" key="6">
    <source>
        <dbReference type="ARBA" id="ARBA00022989"/>
    </source>
</evidence>
<dbReference type="InterPro" id="IPR003599">
    <property type="entry name" value="Ig_sub"/>
</dbReference>
<dbReference type="PANTHER" id="PTHR12035">
    <property type="entry name" value="SIALIC ACID BINDING IMMUNOGLOBULIN-LIKE LECTIN"/>
    <property type="match status" value="1"/>
</dbReference>
<keyword evidence="3 14" id="KW-0732">Signal</keyword>
<dbReference type="FunFam" id="2.60.40.10:FF:000912">
    <property type="entry name" value="Myeloid cell surface antigen CD33"/>
    <property type="match status" value="1"/>
</dbReference>
<accession>A0A7J8CEQ0</accession>
<dbReference type="GO" id="GO:0033691">
    <property type="term" value="F:sialic acid binding"/>
    <property type="evidence" value="ECO:0007669"/>
    <property type="project" value="TreeGrafter"/>
</dbReference>
<dbReference type="PANTHER" id="PTHR12035:SF125">
    <property type="entry name" value="SIALIC ACID-BINDING IG-LIKE LECTIN 5"/>
    <property type="match status" value="1"/>
</dbReference>
<evidence type="ECO:0000256" key="3">
    <source>
        <dbReference type="ARBA" id="ARBA00022729"/>
    </source>
</evidence>
<keyword evidence="7 13" id="KW-0472">Membrane</keyword>
<dbReference type="EMBL" id="JACASE010000014">
    <property type="protein sequence ID" value="KAF6409282.1"/>
    <property type="molecule type" value="Genomic_DNA"/>
</dbReference>
<dbReference type="FunFam" id="2.60.40.10:FF:000829">
    <property type="entry name" value="Sialic acid-binding Ig-like lectin 8"/>
    <property type="match status" value="1"/>
</dbReference>
<dbReference type="InterPro" id="IPR036179">
    <property type="entry name" value="Ig-like_dom_sf"/>
</dbReference>
<keyword evidence="8" id="KW-1015">Disulfide bond</keyword>
<dbReference type="GO" id="GO:0030246">
    <property type="term" value="F:carbohydrate binding"/>
    <property type="evidence" value="ECO:0007669"/>
    <property type="project" value="UniProtKB-KW"/>
</dbReference>
<dbReference type="Pfam" id="PF07686">
    <property type="entry name" value="V-set"/>
    <property type="match status" value="1"/>
</dbReference>
<evidence type="ECO:0000256" key="14">
    <source>
        <dbReference type="SAM" id="SignalP"/>
    </source>
</evidence>
<dbReference type="InterPro" id="IPR013783">
    <property type="entry name" value="Ig-like_fold"/>
</dbReference>
<evidence type="ECO:0000313" key="16">
    <source>
        <dbReference type="EMBL" id="KAF6409282.1"/>
    </source>
</evidence>